<evidence type="ECO:0000313" key="1">
    <source>
        <dbReference type="EMBL" id="AKG94205.1"/>
    </source>
</evidence>
<dbReference type="EMBL" id="KR136259">
    <property type="protein sequence ID" value="AKG94205.1"/>
    <property type="molecule type" value="Genomic_DNA"/>
</dbReference>
<reference evidence="1 2" key="1">
    <citation type="journal article" date="2015" name="Stand. Genomic Sci.">
        <title>Complete genome sequences of bacteriophages P12002L and P12002S, two lytic phages that infect a marine Polaribacter strain.</title>
        <authorList>
            <person name="Kang I."/>
            <person name="Jang H."/>
            <person name="Cho J.-C."/>
        </authorList>
    </citation>
    <scope>NUCLEOTIDE SEQUENCE [LARGE SCALE GENOMIC DNA]</scope>
</reference>
<dbReference type="GeneID" id="26636110"/>
<organism evidence="1 2">
    <name type="scientific">Polaribacter phage P12002L</name>
    <dbReference type="NCBI Taxonomy" id="1647386"/>
    <lineage>
        <taxon>Viruses</taxon>
        <taxon>Duplodnaviria</taxon>
        <taxon>Heunggongvirae</taxon>
        <taxon>Uroviricota</taxon>
        <taxon>Caudoviricetes</taxon>
        <taxon>Incheonvirus</taxon>
        <taxon>Incheonvirus P12002L</taxon>
    </lineage>
</organism>
<accession>A0A0F7IJH8</accession>
<dbReference type="RefSeq" id="YP_009209691.1">
    <property type="nucleotide sequence ID" value="NC_028924.1"/>
</dbReference>
<evidence type="ECO:0000313" key="2">
    <source>
        <dbReference type="Proteomes" id="UP000204415"/>
    </source>
</evidence>
<proteinExistence type="predicted"/>
<dbReference type="Proteomes" id="UP000204415">
    <property type="component" value="Segment"/>
</dbReference>
<gene>
    <name evidence="1" type="ORF">P12002L_0031</name>
</gene>
<sequence>MLTKQILWDLFTRATPVVLSLVWQHVKNKKAQKKLRVSNSQLTAKTTYYPQIMGLKNGVLINGCVNRVFEQTEITRFLILIGINGKEAMQHVSVVLARTKGNPEVDPKVYQDLKTDKDYSRRLKRLEKEGEIVIDVFEMPRGMLKSIYYKEMISHSILKFIARTNIDEGNDAFAFASIATDTENPISEFDKIIINKEFELIKKYLKS</sequence>
<keyword evidence="2" id="KW-1185">Reference proteome</keyword>
<dbReference type="OrthoDB" id="30322at10239"/>
<protein>
    <submittedName>
        <fullName evidence="1">Uncharacterized protein</fullName>
    </submittedName>
</protein>
<name>A0A0F7IJH8_9CAUD</name>
<dbReference type="KEGG" id="vg:26636110"/>